<keyword evidence="9" id="KW-0472">Membrane</keyword>
<accession>T0RUI0</accession>
<dbReference type="RefSeq" id="XP_008612787.1">
    <property type="nucleotide sequence ID" value="XM_008614565.1"/>
</dbReference>
<dbReference type="Proteomes" id="UP000030762">
    <property type="component" value="Unassembled WGS sequence"/>
</dbReference>
<keyword evidence="6" id="KW-0539">Nucleus</keyword>
<sequence length="371" mass="40246">MLDTMNSLDMFLTLPDEEDVAAFLEAPMDMALFDSMMEVEEASDATSTVCSSPSSYCSDDSRSSASSSPVNHAKVGGGGYGMYPWAATPLATAMPIVTDVNLIPYALPMQAMMPPMVQKRPLDADPLEPTTKRSKHEIRLMKNRESANKSRLRRKNQIHDLASDVQGLTDERNALKTEVAALRAENQSLRDQNQFLRGLVSSGTNTNVQAAVTSLEEATPVVPQQPNSKKLAAPVAGFVLCAFVFGMTLFSDPYGDSTVAAQRRSMRVVHGSAGPKTTNGFMMASPIGLLPFVTEYVYSNMGLIQSILINVISALVVAAIYVYLVAPKTKPTESSPLHVKVNVDSKLKRLCSRATRLVVRGRNALNLSKLK</sequence>
<feature type="transmembrane region" description="Helical" evidence="9">
    <location>
        <begin position="303"/>
        <end position="326"/>
    </location>
</feature>
<dbReference type="OMA" id="FLEAPMD"/>
<comment type="similarity">
    <text evidence="2">Belongs to the bZIP family.</text>
</comment>
<dbReference type="GO" id="GO:0003700">
    <property type="term" value="F:DNA-binding transcription factor activity"/>
    <property type="evidence" value="ECO:0007669"/>
    <property type="project" value="InterPro"/>
</dbReference>
<dbReference type="GO" id="GO:0005634">
    <property type="term" value="C:nucleus"/>
    <property type="evidence" value="ECO:0007669"/>
    <property type="project" value="UniProtKB-SubCell"/>
</dbReference>
<feature type="region of interest" description="Disordered" evidence="8">
    <location>
        <begin position="44"/>
        <end position="71"/>
    </location>
</feature>
<keyword evidence="5" id="KW-0804">Transcription</keyword>
<dbReference type="PROSITE" id="PS50217">
    <property type="entry name" value="BZIP"/>
    <property type="match status" value="1"/>
</dbReference>
<reference evidence="11 12" key="1">
    <citation type="submission" date="2012-04" db="EMBL/GenBank/DDBJ databases">
        <title>The Genome Sequence of Saprolegnia declina VS20.</title>
        <authorList>
            <consortium name="The Broad Institute Genome Sequencing Platform"/>
            <person name="Russ C."/>
            <person name="Nusbaum C."/>
            <person name="Tyler B."/>
            <person name="van West P."/>
            <person name="Dieguez-Uribeondo J."/>
            <person name="de Bruijn I."/>
            <person name="Tripathy S."/>
            <person name="Jiang R."/>
            <person name="Young S.K."/>
            <person name="Zeng Q."/>
            <person name="Gargeya S."/>
            <person name="Fitzgerald M."/>
            <person name="Haas B."/>
            <person name="Abouelleil A."/>
            <person name="Alvarado L."/>
            <person name="Arachchi H.M."/>
            <person name="Berlin A."/>
            <person name="Chapman S.B."/>
            <person name="Goldberg J."/>
            <person name="Griggs A."/>
            <person name="Gujja S."/>
            <person name="Hansen M."/>
            <person name="Howarth C."/>
            <person name="Imamovic A."/>
            <person name="Larimer J."/>
            <person name="McCowen C."/>
            <person name="Montmayeur A."/>
            <person name="Murphy C."/>
            <person name="Neiman D."/>
            <person name="Pearson M."/>
            <person name="Priest M."/>
            <person name="Roberts A."/>
            <person name="Saif S."/>
            <person name="Shea T."/>
            <person name="Sisk P."/>
            <person name="Sykes S."/>
            <person name="Wortman J."/>
            <person name="Nusbaum C."/>
            <person name="Birren B."/>
        </authorList>
    </citation>
    <scope>NUCLEOTIDE SEQUENCE [LARGE SCALE GENOMIC DNA]</scope>
    <source>
        <strain evidence="11 12">VS20</strain>
    </source>
</reference>
<name>T0RUI0_SAPDV</name>
<dbReference type="GeneID" id="19949398"/>
<evidence type="ECO:0000256" key="8">
    <source>
        <dbReference type="SAM" id="MobiDB-lite"/>
    </source>
</evidence>
<dbReference type="SUPFAM" id="SSF57959">
    <property type="entry name" value="Leucine zipper domain"/>
    <property type="match status" value="1"/>
</dbReference>
<dbReference type="Gene3D" id="1.20.5.170">
    <property type="match status" value="1"/>
</dbReference>
<evidence type="ECO:0000256" key="7">
    <source>
        <dbReference type="SAM" id="Coils"/>
    </source>
</evidence>
<evidence type="ECO:0000313" key="12">
    <source>
        <dbReference type="Proteomes" id="UP000030762"/>
    </source>
</evidence>
<evidence type="ECO:0000256" key="6">
    <source>
        <dbReference type="ARBA" id="ARBA00023242"/>
    </source>
</evidence>
<keyword evidence="12" id="KW-1185">Reference proteome</keyword>
<evidence type="ECO:0000313" key="11">
    <source>
        <dbReference type="EMBL" id="EQC33992.1"/>
    </source>
</evidence>
<keyword evidence="4" id="KW-0238">DNA-binding</keyword>
<dbReference type="Pfam" id="PF00170">
    <property type="entry name" value="bZIP_1"/>
    <property type="match status" value="1"/>
</dbReference>
<evidence type="ECO:0000256" key="5">
    <source>
        <dbReference type="ARBA" id="ARBA00023163"/>
    </source>
</evidence>
<dbReference type="STRING" id="1156394.T0RUI0"/>
<evidence type="ECO:0000256" key="2">
    <source>
        <dbReference type="ARBA" id="ARBA00007163"/>
    </source>
</evidence>
<protein>
    <recommendedName>
        <fullName evidence="10">BZIP domain-containing protein</fullName>
    </recommendedName>
</protein>
<feature type="coiled-coil region" evidence="7">
    <location>
        <begin position="158"/>
        <end position="199"/>
    </location>
</feature>
<dbReference type="InterPro" id="IPR004827">
    <property type="entry name" value="bZIP"/>
</dbReference>
<keyword evidence="9" id="KW-0812">Transmembrane</keyword>
<evidence type="ECO:0000256" key="9">
    <source>
        <dbReference type="SAM" id="Phobius"/>
    </source>
</evidence>
<dbReference type="PANTHER" id="PTHR47416">
    <property type="entry name" value="BASIC-LEUCINE ZIPPER TRANSCRIPTION FACTOR F-RELATED"/>
    <property type="match status" value="1"/>
</dbReference>
<dbReference type="AlphaFoldDB" id="T0RUI0"/>
<feature type="domain" description="BZIP" evidence="10">
    <location>
        <begin position="133"/>
        <end position="196"/>
    </location>
</feature>
<dbReference type="SMART" id="SM00338">
    <property type="entry name" value="BRLZ"/>
    <property type="match status" value="1"/>
</dbReference>
<feature type="transmembrane region" description="Helical" evidence="9">
    <location>
        <begin position="231"/>
        <end position="250"/>
    </location>
</feature>
<organism evidence="11 12">
    <name type="scientific">Saprolegnia diclina (strain VS20)</name>
    <dbReference type="NCBI Taxonomy" id="1156394"/>
    <lineage>
        <taxon>Eukaryota</taxon>
        <taxon>Sar</taxon>
        <taxon>Stramenopiles</taxon>
        <taxon>Oomycota</taxon>
        <taxon>Saprolegniomycetes</taxon>
        <taxon>Saprolegniales</taxon>
        <taxon>Saprolegniaceae</taxon>
        <taxon>Saprolegnia</taxon>
    </lineage>
</organism>
<dbReference type="InParanoid" id="T0RUI0"/>
<keyword evidence="3" id="KW-0805">Transcription regulation</keyword>
<comment type="subcellular location">
    <subcellularLocation>
        <location evidence="1">Nucleus</location>
    </subcellularLocation>
</comment>
<dbReference type="eggNOG" id="ENOG502S2C3">
    <property type="taxonomic scope" value="Eukaryota"/>
</dbReference>
<gene>
    <name evidence="11" type="ORF">SDRG_08671</name>
</gene>
<proteinExistence type="inferred from homology"/>
<dbReference type="OrthoDB" id="551672at2759"/>
<keyword evidence="7" id="KW-0175">Coiled coil</keyword>
<feature type="compositionally biased region" description="Low complexity" evidence="8">
    <location>
        <begin position="44"/>
        <end position="70"/>
    </location>
</feature>
<keyword evidence="9" id="KW-1133">Transmembrane helix</keyword>
<dbReference type="InterPro" id="IPR046347">
    <property type="entry name" value="bZIP_sf"/>
</dbReference>
<dbReference type="PROSITE" id="PS00036">
    <property type="entry name" value="BZIP_BASIC"/>
    <property type="match status" value="1"/>
</dbReference>
<evidence type="ECO:0000259" key="10">
    <source>
        <dbReference type="PROSITE" id="PS50217"/>
    </source>
</evidence>
<dbReference type="CDD" id="cd14686">
    <property type="entry name" value="bZIP"/>
    <property type="match status" value="1"/>
</dbReference>
<dbReference type="EMBL" id="JH767157">
    <property type="protein sequence ID" value="EQC33992.1"/>
    <property type="molecule type" value="Genomic_DNA"/>
</dbReference>
<dbReference type="PANTHER" id="PTHR47416:SF8">
    <property type="entry name" value="BASIC-LEUCINE ZIPPER TRANSCRIPTION FACTOR E-RELATED"/>
    <property type="match status" value="1"/>
</dbReference>
<dbReference type="VEuPathDB" id="FungiDB:SDRG_08671"/>
<evidence type="ECO:0000256" key="4">
    <source>
        <dbReference type="ARBA" id="ARBA00023125"/>
    </source>
</evidence>
<evidence type="ECO:0000256" key="1">
    <source>
        <dbReference type="ARBA" id="ARBA00004123"/>
    </source>
</evidence>
<evidence type="ECO:0000256" key="3">
    <source>
        <dbReference type="ARBA" id="ARBA00023015"/>
    </source>
</evidence>
<dbReference type="GO" id="GO:0003677">
    <property type="term" value="F:DNA binding"/>
    <property type="evidence" value="ECO:0007669"/>
    <property type="project" value="UniProtKB-KW"/>
</dbReference>